<dbReference type="AlphaFoldDB" id="J9CG54"/>
<proteinExistence type="predicted"/>
<evidence type="ECO:0000313" key="1">
    <source>
        <dbReference type="EMBL" id="EJW99020.1"/>
    </source>
</evidence>
<organism evidence="1">
    <name type="scientific">gut metagenome</name>
    <dbReference type="NCBI Taxonomy" id="749906"/>
    <lineage>
        <taxon>unclassified sequences</taxon>
        <taxon>metagenomes</taxon>
        <taxon>organismal metagenomes</taxon>
    </lineage>
</organism>
<comment type="caution">
    <text evidence="1">The sequence shown here is derived from an EMBL/GenBank/DDBJ whole genome shotgun (WGS) entry which is preliminary data.</text>
</comment>
<keyword evidence="1" id="KW-0449">Lipoprotein</keyword>
<dbReference type="EMBL" id="AMCI01003999">
    <property type="protein sequence ID" value="EJW99020.1"/>
    <property type="molecule type" value="Genomic_DNA"/>
</dbReference>
<name>J9CG54_9ZZZZ</name>
<reference evidence="1" key="1">
    <citation type="journal article" date="2012" name="PLoS ONE">
        <title>Gene sets for utilization of primary and secondary nutrition supplies in the distal gut of endangered iberian lynx.</title>
        <authorList>
            <person name="Alcaide M."/>
            <person name="Messina E."/>
            <person name="Richter M."/>
            <person name="Bargiela R."/>
            <person name="Peplies J."/>
            <person name="Huws S.A."/>
            <person name="Newbold C.J."/>
            <person name="Golyshin P.N."/>
            <person name="Simon M.A."/>
            <person name="Lopez G."/>
            <person name="Yakimov M.M."/>
            <person name="Ferrer M."/>
        </authorList>
    </citation>
    <scope>NUCLEOTIDE SEQUENCE</scope>
</reference>
<sequence>MFRLVRRFFISGRYLNSDKAKVYPMKAKLLFIIITLFLCSCGSSKKAQKQSEMVSIGSITKSNDSVSVVKDFLITQTDSSTEDFEMTITEYDTSRPIDTITGKLPVKVSVKVNKRKGVRKDSRKEKSDRQTAKVENLISTQAQDSISVETNKEKRETTVPKQIGNVMKWVCVFVGLMIVWHIVRSHGRR</sequence>
<gene>
    <name evidence="1" type="ORF">EVA_12873</name>
</gene>
<accession>J9CG54</accession>
<protein>
    <submittedName>
        <fullName evidence="1">Lipoprotein</fullName>
    </submittedName>
</protein>